<dbReference type="PANTHER" id="PTHR42732">
    <property type="entry name" value="BETA-GALACTOSIDASE"/>
    <property type="match status" value="1"/>
</dbReference>
<dbReference type="Pfam" id="PF02837">
    <property type="entry name" value="Glyco_hydro_2_N"/>
    <property type="match status" value="1"/>
</dbReference>
<protein>
    <submittedName>
        <fullName evidence="4">Beta-glucuronidase</fullName>
    </submittedName>
</protein>
<dbReference type="Proteomes" id="UP000321306">
    <property type="component" value="Unassembled WGS sequence"/>
</dbReference>
<dbReference type="Gene3D" id="2.60.120.260">
    <property type="entry name" value="Galactose-binding domain-like"/>
    <property type="match status" value="1"/>
</dbReference>
<proteinExistence type="inferred from homology"/>
<dbReference type="Pfam" id="PF02836">
    <property type="entry name" value="Glyco_hydro_2_C"/>
    <property type="match status" value="1"/>
</dbReference>
<dbReference type="GO" id="GO:0004553">
    <property type="term" value="F:hydrolase activity, hydrolyzing O-glycosyl compounds"/>
    <property type="evidence" value="ECO:0007669"/>
    <property type="project" value="InterPro"/>
</dbReference>
<accession>A0A511N324</accession>
<dbReference type="InterPro" id="IPR051913">
    <property type="entry name" value="GH2_Domain-Containing"/>
</dbReference>
<dbReference type="InterPro" id="IPR006104">
    <property type="entry name" value="Glyco_hydro_2_N"/>
</dbReference>
<reference evidence="4 5" key="1">
    <citation type="submission" date="2019-07" db="EMBL/GenBank/DDBJ databases">
        <title>Whole genome shotgun sequence of Deinococcus cellulosilyticus NBRC 106333.</title>
        <authorList>
            <person name="Hosoyama A."/>
            <person name="Uohara A."/>
            <person name="Ohji S."/>
            <person name="Ichikawa N."/>
        </authorList>
    </citation>
    <scope>NUCLEOTIDE SEQUENCE [LARGE SCALE GENOMIC DNA]</scope>
    <source>
        <strain evidence="4 5">NBRC 106333</strain>
    </source>
</reference>
<evidence type="ECO:0000259" key="2">
    <source>
        <dbReference type="Pfam" id="PF02836"/>
    </source>
</evidence>
<evidence type="ECO:0000256" key="1">
    <source>
        <dbReference type="ARBA" id="ARBA00007401"/>
    </source>
</evidence>
<dbReference type="SUPFAM" id="SSF51445">
    <property type="entry name" value="(Trans)glycosidases"/>
    <property type="match status" value="1"/>
</dbReference>
<organism evidence="4 5">
    <name type="scientific">Deinococcus cellulosilyticus (strain DSM 18568 / NBRC 106333 / KACC 11606 / 5516J-15)</name>
    <dbReference type="NCBI Taxonomy" id="1223518"/>
    <lineage>
        <taxon>Bacteria</taxon>
        <taxon>Thermotogati</taxon>
        <taxon>Deinococcota</taxon>
        <taxon>Deinococci</taxon>
        <taxon>Deinococcales</taxon>
        <taxon>Deinococcaceae</taxon>
        <taxon>Deinococcus</taxon>
    </lineage>
</organism>
<feature type="domain" description="Glycosyl hydrolases family 2 sugar binding" evidence="3">
    <location>
        <begin position="58"/>
        <end position="137"/>
    </location>
</feature>
<dbReference type="SUPFAM" id="SSF49785">
    <property type="entry name" value="Galactose-binding domain-like"/>
    <property type="match status" value="1"/>
</dbReference>
<dbReference type="Gene3D" id="3.20.20.80">
    <property type="entry name" value="Glycosidases"/>
    <property type="match status" value="1"/>
</dbReference>
<evidence type="ECO:0000313" key="4">
    <source>
        <dbReference type="EMBL" id="GEM47252.1"/>
    </source>
</evidence>
<evidence type="ECO:0000259" key="3">
    <source>
        <dbReference type="Pfam" id="PF02837"/>
    </source>
</evidence>
<dbReference type="AlphaFoldDB" id="A0A511N324"/>
<dbReference type="EMBL" id="BJXB01000012">
    <property type="protein sequence ID" value="GEM47252.1"/>
    <property type="molecule type" value="Genomic_DNA"/>
</dbReference>
<keyword evidence="5" id="KW-1185">Reference proteome</keyword>
<dbReference type="InterPro" id="IPR006103">
    <property type="entry name" value="Glyco_hydro_2_cat"/>
</dbReference>
<comment type="caution">
    <text evidence="4">The sequence shown here is derived from an EMBL/GenBank/DDBJ whole genome shotgun (WGS) entry which is preliminary data.</text>
</comment>
<dbReference type="PANTHER" id="PTHR42732:SF4">
    <property type="entry name" value="BETA-MANNOSIDASE"/>
    <property type="match status" value="1"/>
</dbReference>
<evidence type="ECO:0000313" key="5">
    <source>
        <dbReference type="Proteomes" id="UP000321306"/>
    </source>
</evidence>
<dbReference type="InterPro" id="IPR017853">
    <property type="entry name" value="GH"/>
</dbReference>
<dbReference type="RefSeq" id="WP_146885351.1">
    <property type="nucleotide sequence ID" value="NZ_BJXB01000012.1"/>
</dbReference>
<dbReference type="OrthoDB" id="53299at2"/>
<name>A0A511N324_DEIC1</name>
<sequence>MPDFYPRPLLKRNLWHSLNGPWQFAFSAEKHLKNVGFDRVIQVPYAPETPSSGIHDESYHPSLWYQREVQVPQDLQPGENERLVLHFGAVDETAHVFVNGISLGKHEGGYTPFSFDITDHVSEGRFTLSVHAVDDPLNLNVPRGKQDWQEAPHAIWYPRTSGIWQTVWLEKVPAVHITRIQWTPDVSKFTLKLKVEFSEPVVGDLRIEVEDLIADTYQVRGKVLERTLHFPDPGLDDPRDDLLWFPEHPRLLHALLTLTTRTGTDAVASYTAMRSFGTKGRRFMLNGRPYGLRLVLDQGYWKGGGMTATSEQLRLDVELSRRLGFNGVRKHQKIESPEFLRWCDELGLLVWEELPSHYAFSDQAVKKATQTWTEAIERDISHPCIVVWVPFNESWGLPELAENPVTRHYQHALYHLTHTLDGTRPVSANDGWEQVTGDLYSIHDYESNPENIFARYQSPESIEKTSWQLWPGGRQQRLETFNADHKPVMLTEFGGIAFMTEGGWGYSKATTPEEFHRQYDALLKAVRKAMDLKGLHGFCYTQLTDTYQEQNGLLTMAREPKIPFEDLHLSTRGEFDAQNPLGYSRRWLNRGR</sequence>
<dbReference type="InterPro" id="IPR008979">
    <property type="entry name" value="Galactose-bd-like_sf"/>
</dbReference>
<dbReference type="GO" id="GO:0005975">
    <property type="term" value="P:carbohydrate metabolic process"/>
    <property type="evidence" value="ECO:0007669"/>
    <property type="project" value="InterPro"/>
</dbReference>
<feature type="domain" description="Glycoside hydrolase family 2 catalytic" evidence="2">
    <location>
        <begin position="280"/>
        <end position="503"/>
    </location>
</feature>
<comment type="similarity">
    <text evidence="1">Belongs to the glycosyl hydrolase 2 family.</text>
</comment>
<gene>
    <name evidence="4" type="ORF">DC3_28870</name>
</gene>